<sequence>MAAVQQAQQGRLAGTGGAHEGDELAGVDLQVHPVQHRVIPEPLDDPVQGDAGGVLRGLGRGLLKRHHGRPPPGWSRRSRGSDRSRRP</sequence>
<dbReference type="EMBL" id="JBHMFI010000001">
    <property type="protein sequence ID" value="MFB9072313.1"/>
    <property type="molecule type" value="Genomic_DNA"/>
</dbReference>
<evidence type="ECO:0000256" key="1">
    <source>
        <dbReference type="SAM" id="MobiDB-lite"/>
    </source>
</evidence>
<evidence type="ECO:0000313" key="2">
    <source>
        <dbReference type="EMBL" id="MFB9072313.1"/>
    </source>
</evidence>
<evidence type="ECO:0000313" key="3">
    <source>
        <dbReference type="Proteomes" id="UP001589575"/>
    </source>
</evidence>
<reference evidence="2 3" key="1">
    <citation type="submission" date="2024-09" db="EMBL/GenBank/DDBJ databases">
        <authorList>
            <person name="Sun Q."/>
            <person name="Mori K."/>
        </authorList>
    </citation>
    <scope>NUCLEOTIDE SEQUENCE [LARGE SCALE GENOMIC DNA]</scope>
    <source>
        <strain evidence="2 3">CCM 7609</strain>
    </source>
</reference>
<accession>A0ABV5G1D6</accession>
<feature type="compositionally biased region" description="Gly residues" evidence="1">
    <location>
        <begin position="50"/>
        <end position="60"/>
    </location>
</feature>
<protein>
    <submittedName>
        <fullName evidence="2">Uncharacterized protein</fullName>
    </submittedName>
</protein>
<keyword evidence="3" id="KW-1185">Reference proteome</keyword>
<proteinExistence type="predicted"/>
<comment type="caution">
    <text evidence="2">The sequence shown here is derived from an EMBL/GenBank/DDBJ whole genome shotgun (WGS) entry which is preliminary data.</text>
</comment>
<organism evidence="2 3">
    <name type="scientific">Citricoccus parietis</name>
    <dbReference type="NCBI Taxonomy" id="592307"/>
    <lineage>
        <taxon>Bacteria</taxon>
        <taxon>Bacillati</taxon>
        <taxon>Actinomycetota</taxon>
        <taxon>Actinomycetes</taxon>
        <taxon>Micrococcales</taxon>
        <taxon>Micrococcaceae</taxon>
        <taxon>Citricoccus</taxon>
    </lineage>
</organism>
<name>A0ABV5G1D6_9MICC</name>
<dbReference type="Proteomes" id="UP001589575">
    <property type="component" value="Unassembled WGS sequence"/>
</dbReference>
<gene>
    <name evidence="2" type="ORF">ACFFX0_14325</name>
</gene>
<feature type="region of interest" description="Disordered" evidence="1">
    <location>
        <begin position="1"/>
        <end position="87"/>
    </location>
</feature>